<dbReference type="PANTHER" id="PTHR46652">
    <property type="entry name" value="LEUCINE-RICH REPEAT AND IQ DOMAIN-CONTAINING PROTEIN 1-RELATED"/>
    <property type="match status" value="1"/>
</dbReference>
<name>A0ABP0GLW6_CLALP</name>
<evidence type="ECO:0000313" key="4">
    <source>
        <dbReference type="EMBL" id="CAK8691634.1"/>
    </source>
</evidence>
<evidence type="ECO:0000256" key="1">
    <source>
        <dbReference type="ARBA" id="ARBA00022614"/>
    </source>
</evidence>
<feature type="compositionally biased region" description="Polar residues" evidence="3">
    <location>
        <begin position="492"/>
        <end position="504"/>
    </location>
</feature>
<dbReference type="InterPro" id="IPR050836">
    <property type="entry name" value="SDS22/Internalin_LRR"/>
</dbReference>
<feature type="region of interest" description="Disordered" evidence="3">
    <location>
        <begin position="306"/>
        <end position="353"/>
    </location>
</feature>
<dbReference type="PROSITE" id="PS51450">
    <property type="entry name" value="LRR"/>
    <property type="match status" value="3"/>
</dbReference>
<feature type="region of interest" description="Disordered" evidence="3">
    <location>
        <begin position="374"/>
        <end position="398"/>
    </location>
</feature>
<dbReference type="Proteomes" id="UP001642483">
    <property type="component" value="Unassembled WGS sequence"/>
</dbReference>
<reference evidence="4 5" key="1">
    <citation type="submission" date="2024-02" db="EMBL/GenBank/DDBJ databases">
        <authorList>
            <person name="Daric V."/>
            <person name="Darras S."/>
        </authorList>
    </citation>
    <scope>NUCLEOTIDE SEQUENCE [LARGE SCALE GENOMIC DNA]</scope>
</reference>
<proteinExistence type="predicted"/>
<keyword evidence="2" id="KW-0677">Repeat</keyword>
<dbReference type="CDD" id="cd21340">
    <property type="entry name" value="PPP1R42"/>
    <property type="match status" value="1"/>
</dbReference>
<accession>A0ABP0GLW6</accession>
<evidence type="ECO:0000256" key="2">
    <source>
        <dbReference type="ARBA" id="ARBA00022737"/>
    </source>
</evidence>
<dbReference type="EMBL" id="CAWYQH010000119">
    <property type="protein sequence ID" value="CAK8691634.1"/>
    <property type="molecule type" value="Genomic_DNA"/>
</dbReference>
<comment type="caution">
    <text evidence="4">The sequence shown here is derived from an EMBL/GenBank/DDBJ whole genome shotgun (WGS) entry which is preliminary data.</text>
</comment>
<evidence type="ECO:0000313" key="5">
    <source>
        <dbReference type="Proteomes" id="UP001642483"/>
    </source>
</evidence>
<keyword evidence="5" id="KW-1185">Reference proteome</keyword>
<feature type="region of interest" description="Disordered" evidence="3">
    <location>
        <begin position="415"/>
        <end position="504"/>
    </location>
</feature>
<dbReference type="InterPro" id="IPR001611">
    <property type="entry name" value="Leu-rich_rpt"/>
</dbReference>
<sequence>MVRLTADYIARCNGHTKRKRDEPTNHYLKRITHLYMAERNIEAIDNLSLCRNLTVLYLYDNKLNKTMNLGTAQNLTHLYLQNNNIRKIEGLKYLQKLTKLYLGYNDLSIIEGLESLELLKELHVEYQRLPSGEKLLFDPRTVLRLAKCLKCLNISGNHMDSLKELQPLTELSQLQACDNEIVVFENMRMPLMSWRQLSKLDLTGNPLCHKAKYRDKIIVMSHSLESLDGREISRLERQFLVSWNASREARRRMKLESQKNGFNDEAMDLPPLHKLGQIPTPPPHYMMGGLPGGRKRFEAILAKSRSLPNSAPVKQSFSKRRPPYTTPAPPMNSVLMEQDPGEDMEERRESEMLGKKSISDLTDNRRLERKMTPHPHTRRQVVPNGYSPSAPNSSPFHSGNGVLMDHMGSGDILEAGKPTLPTRSGSDVNGSHKPSYPSLRGSKKTHRTPFNGAIVSDSMFQGSRGTDGFDNDLMNPGLQGKTHEKQEALRVSNGQLNGNHANKE</sequence>
<dbReference type="Gene3D" id="3.80.10.10">
    <property type="entry name" value="Ribonuclease Inhibitor"/>
    <property type="match status" value="2"/>
</dbReference>
<evidence type="ECO:0008006" key="6">
    <source>
        <dbReference type="Google" id="ProtNLM"/>
    </source>
</evidence>
<dbReference type="InterPro" id="IPR025875">
    <property type="entry name" value="Leu-rich_rpt_4"/>
</dbReference>
<feature type="compositionally biased region" description="Polar residues" evidence="3">
    <location>
        <begin position="306"/>
        <end position="316"/>
    </location>
</feature>
<protein>
    <recommendedName>
        <fullName evidence="6">Protein phosphatase 1 regulatory subunit 42</fullName>
    </recommendedName>
</protein>
<dbReference type="Pfam" id="PF12799">
    <property type="entry name" value="LRR_4"/>
    <property type="match status" value="1"/>
</dbReference>
<keyword evidence="1" id="KW-0433">Leucine-rich repeat</keyword>
<dbReference type="PANTHER" id="PTHR46652:SF3">
    <property type="entry name" value="LEUCINE-RICH REPEAT-CONTAINING PROTEIN 9"/>
    <property type="match status" value="1"/>
</dbReference>
<dbReference type="InterPro" id="IPR032675">
    <property type="entry name" value="LRR_dom_sf"/>
</dbReference>
<dbReference type="SMART" id="SM00365">
    <property type="entry name" value="LRR_SD22"/>
    <property type="match status" value="4"/>
</dbReference>
<organism evidence="4 5">
    <name type="scientific">Clavelina lepadiformis</name>
    <name type="common">Light-bulb sea squirt</name>
    <name type="synonym">Ascidia lepadiformis</name>
    <dbReference type="NCBI Taxonomy" id="159417"/>
    <lineage>
        <taxon>Eukaryota</taxon>
        <taxon>Metazoa</taxon>
        <taxon>Chordata</taxon>
        <taxon>Tunicata</taxon>
        <taxon>Ascidiacea</taxon>
        <taxon>Aplousobranchia</taxon>
        <taxon>Clavelinidae</taxon>
        <taxon>Clavelina</taxon>
    </lineage>
</organism>
<gene>
    <name evidence="4" type="ORF">CVLEPA_LOCUS24397</name>
</gene>
<dbReference type="SUPFAM" id="SSF52058">
    <property type="entry name" value="L domain-like"/>
    <property type="match status" value="1"/>
</dbReference>
<feature type="compositionally biased region" description="Polar residues" evidence="3">
    <location>
        <begin position="386"/>
        <end position="397"/>
    </location>
</feature>
<evidence type="ECO:0000256" key="3">
    <source>
        <dbReference type="SAM" id="MobiDB-lite"/>
    </source>
</evidence>